<protein>
    <submittedName>
        <fullName evidence="2">DNA-binding XRE family transcriptional regulator</fullName>
    </submittedName>
</protein>
<keyword evidence="3" id="KW-1185">Reference proteome</keyword>
<dbReference type="Gene3D" id="1.10.260.40">
    <property type="entry name" value="lambda repressor-like DNA-binding domains"/>
    <property type="match status" value="1"/>
</dbReference>
<dbReference type="AlphaFoldDB" id="A0A4Q7PR50"/>
<accession>A0A4Q7PR50</accession>
<dbReference type="PROSITE" id="PS50943">
    <property type="entry name" value="HTH_CROC1"/>
    <property type="match status" value="1"/>
</dbReference>
<dbReference type="InterPro" id="IPR001387">
    <property type="entry name" value="Cro/C1-type_HTH"/>
</dbReference>
<dbReference type="Pfam" id="PF13560">
    <property type="entry name" value="HTH_31"/>
    <property type="match status" value="1"/>
</dbReference>
<proteinExistence type="predicted"/>
<feature type="domain" description="HTH cro/C1-type" evidence="1">
    <location>
        <begin position="17"/>
        <end position="76"/>
    </location>
</feature>
<organism evidence="2 3">
    <name type="scientific">Cuneatibacter caecimuris</name>
    <dbReference type="NCBI Taxonomy" id="1796618"/>
    <lineage>
        <taxon>Bacteria</taxon>
        <taxon>Bacillati</taxon>
        <taxon>Bacillota</taxon>
        <taxon>Clostridia</taxon>
        <taxon>Lachnospirales</taxon>
        <taxon>Lachnospiraceae</taxon>
        <taxon>Cuneatibacter</taxon>
    </lineage>
</organism>
<keyword evidence="2" id="KW-0238">DNA-binding</keyword>
<dbReference type="SUPFAM" id="SSF47413">
    <property type="entry name" value="lambda repressor-like DNA-binding domains"/>
    <property type="match status" value="1"/>
</dbReference>
<sequence>MPQKLKQTQDISLGNNLRKLRNSASLTQEQVIAQLQLRNFSISRSAYSQIEAGTYNIRISELIALAEIFHTDYNTIFDGLTYKK</sequence>
<gene>
    <name evidence="2" type="ORF">EV209_0943</name>
</gene>
<reference evidence="2 3" key="1">
    <citation type="submission" date="2019-02" db="EMBL/GenBank/DDBJ databases">
        <title>Genomic Encyclopedia of Type Strains, Phase IV (KMG-IV): sequencing the most valuable type-strain genomes for metagenomic binning, comparative biology and taxonomic classification.</title>
        <authorList>
            <person name="Goeker M."/>
        </authorList>
    </citation>
    <scope>NUCLEOTIDE SEQUENCE [LARGE SCALE GENOMIC DNA]</scope>
    <source>
        <strain evidence="2 3">DSM 29486</strain>
    </source>
</reference>
<dbReference type="CDD" id="cd00093">
    <property type="entry name" value="HTH_XRE"/>
    <property type="match status" value="1"/>
</dbReference>
<dbReference type="RefSeq" id="WP_130433520.1">
    <property type="nucleotide sequence ID" value="NZ_SGXF01000001.1"/>
</dbReference>
<dbReference type="SMART" id="SM00530">
    <property type="entry name" value="HTH_XRE"/>
    <property type="match status" value="1"/>
</dbReference>
<dbReference type="OrthoDB" id="199610at2"/>
<name>A0A4Q7PR50_9FIRM</name>
<dbReference type="GO" id="GO:0003677">
    <property type="term" value="F:DNA binding"/>
    <property type="evidence" value="ECO:0007669"/>
    <property type="project" value="UniProtKB-KW"/>
</dbReference>
<evidence type="ECO:0000313" key="3">
    <source>
        <dbReference type="Proteomes" id="UP000292927"/>
    </source>
</evidence>
<dbReference type="InterPro" id="IPR010982">
    <property type="entry name" value="Lambda_DNA-bd_dom_sf"/>
</dbReference>
<dbReference type="EMBL" id="SGXF01000001">
    <property type="protein sequence ID" value="RZT02816.1"/>
    <property type="molecule type" value="Genomic_DNA"/>
</dbReference>
<dbReference type="Proteomes" id="UP000292927">
    <property type="component" value="Unassembled WGS sequence"/>
</dbReference>
<comment type="caution">
    <text evidence="2">The sequence shown here is derived from an EMBL/GenBank/DDBJ whole genome shotgun (WGS) entry which is preliminary data.</text>
</comment>
<evidence type="ECO:0000313" key="2">
    <source>
        <dbReference type="EMBL" id="RZT02816.1"/>
    </source>
</evidence>
<evidence type="ECO:0000259" key="1">
    <source>
        <dbReference type="PROSITE" id="PS50943"/>
    </source>
</evidence>